<dbReference type="PANTHER" id="PTHR47706">
    <property type="entry name" value="NMRA-LIKE FAMILY PROTEIN"/>
    <property type="match status" value="1"/>
</dbReference>
<evidence type="ECO:0000259" key="3">
    <source>
        <dbReference type="Pfam" id="PF05368"/>
    </source>
</evidence>
<keyword evidence="5" id="KW-1185">Reference proteome</keyword>
<keyword evidence="1" id="KW-0521">NADP</keyword>
<sequence>MSYKSFALVGANGLLGKHILNVLITENVPVLVLTRKTSDSSSNIPASSKIKIAKVDYEDSAEISAVPKENNVDVVISAMKPVLGGKSQYALADSAKAARVKLFVPSEFGNVTTGSSLTVYKEKDDFAQYLKKIGLPSARIYTGVFFVYIPALVGYHVDQKFNIVGKGETKASFSALEDIGGFVVHIMTHLPAEQLNDKILRLQSEDLTLVELAAKVGLPPNHVDKLPGDLAESFLATAQGLIEGGQGSTGWDYETNKESEEGAGSAKALWPGHEWKTITPAIFSK</sequence>
<dbReference type="SUPFAM" id="SSF51735">
    <property type="entry name" value="NAD(P)-binding Rossmann-fold domains"/>
    <property type="match status" value="1"/>
</dbReference>
<evidence type="ECO:0000256" key="1">
    <source>
        <dbReference type="ARBA" id="ARBA00022857"/>
    </source>
</evidence>
<dbReference type="InterPro" id="IPR051609">
    <property type="entry name" value="NmrA/Isoflavone_reductase-like"/>
</dbReference>
<evidence type="ECO:0000256" key="2">
    <source>
        <dbReference type="ARBA" id="ARBA00023002"/>
    </source>
</evidence>
<dbReference type="EMBL" id="JAUEPU010000029">
    <property type="protein sequence ID" value="KAK0492498.1"/>
    <property type="molecule type" value="Genomic_DNA"/>
</dbReference>
<comment type="caution">
    <text evidence="4">The sequence shown here is derived from an EMBL/GenBank/DDBJ whole genome shotgun (WGS) entry which is preliminary data.</text>
</comment>
<proteinExistence type="predicted"/>
<protein>
    <submittedName>
        <fullName evidence="4">NmrA-like family-domain-containing protein</fullName>
    </submittedName>
</protein>
<gene>
    <name evidence="4" type="ORF">EDD18DRAFT_1410264</name>
</gene>
<feature type="domain" description="NmrA-like" evidence="3">
    <location>
        <begin position="6"/>
        <end position="214"/>
    </location>
</feature>
<dbReference type="PANTHER" id="PTHR47706:SF9">
    <property type="entry name" value="NMRA-LIKE DOMAIN-CONTAINING PROTEIN-RELATED"/>
    <property type="match status" value="1"/>
</dbReference>
<accession>A0AA39PXN3</accession>
<organism evidence="4 5">
    <name type="scientific">Armillaria luteobubalina</name>
    <dbReference type="NCBI Taxonomy" id="153913"/>
    <lineage>
        <taxon>Eukaryota</taxon>
        <taxon>Fungi</taxon>
        <taxon>Dikarya</taxon>
        <taxon>Basidiomycota</taxon>
        <taxon>Agaricomycotina</taxon>
        <taxon>Agaricomycetes</taxon>
        <taxon>Agaricomycetidae</taxon>
        <taxon>Agaricales</taxon>
        <taxon>Marasmiineae</taxon>
        <taxon>Physalacriaceae</taxon>
        <taxon>Armillaria</taxon>
    </lineage>
</organism>
<dbReference type="Proteomes" id="UP001175228">
    <property type="component" value="Unassembled WGS sequence"/>
</dbReference>
<dbReference type="Gene3D" id="3.40.50.720">
    <property type="entry name" value="NAD(P)-binding Rossmann-like Domain"/>
    <property type="match status" value="1"/>
</dbReference>
<reference evidence="4" key="1">
    <citation type="submission" date="2023-06" db="EMBL/GenBank/DDBJ databases">
        <authorList>
            <consortium name="Lawrence Berkeley National Laboratory"/>
            <person name="Ahrendt S."/>
            <person name="Sahu N."/>
            <person name="Indic B."/>
            <person name="Wong-Bajracharya J."/>
            <person name="Merenyi Z."/>
            <person name="Ke H.-M."/>
            <person name="Monk M."/>
            <person name="Kocsube S."/>
            <person name="Drula E."/>
            <person name="Lipzen A."/>
            <person name="Balint B."/>
            <person name="Henrissat B."/>
            <person name="Andreopoulos B."/>
            <person name="Martin F.M."/>
            <person name="Harder C.B."/>
            <person name="Rigling D."/>
            <person name="Ford K.L."/>
            <person name="Foster G.D."/>
            <person name="Pangilinan J."/>
            <person name="Papanicolaou A."/>
            <person name="Barry K."/>
            <person name="LaButti K."/>
            <person name="Viragh M."/>
            <person name="Koriabine M."/>
            <person name="Yan M."/>
            <person name="Riley R."/>
            <person name="Champramary S."/>
            <person name="Plett K.L."/>
            <person name="Tsai I.J."/>
            <person name="Slot J."/>
            <person name="Sipos G."/>
            <person name="Plett J."/>
            <person name="Nagy L.G."/>
            <person name="Grigoriev I.V."/>
        </authorList>
    </citation>
    <scope>NUCLEOTIDE SEQUENCE</scope>
    <source>
        <strain evidence="4">HWK02</strain>
    </source>
</reference>
<dbReference type="InterPro" id="IPR008030">
    <property type="entry name" value="NmrA-like"/>
</dbReference>
<keyword evidence="2" id="KW-0560">Oxidoreductase</keyword>
<dbReference type="AlphaFoldDB" id="A0AA39PXN3"/>
<name>A0AA39PXN3_9AGAR</name>
<dbReference type="InterPro" id="IPR036291">
    <property type="entry name" value="NAD(P)-bd_dom_sf"/>
</dbReference>
<evidence type="ECO:0000313" key="4">
    <source>
        <dbReference type="EMBL" id="KAK0492498.1"/>
    </source>
</evidence>
<evidence type="ECO:0000313" key="5">
    <source>
        <dbReference type="Proteomes" id="UP001175228"/>
    </source>
</evidence>
<dbReference type="GO" id="GO:0016491">
    <property type="term" value="F:oxidoreductase activity"/>
    <property type="evidence" value="ECO:0007669"/>
    <property type="project" value="UniProtKB-KW"/>
</dbReference>
<dbReference type="Gene3D" id="3.90.25.10">
    <property type="entry name" value="UDP-galactose 4-epimerase, domain 1"/>
    <property type="match status" value="1"/>
</dbReference>
<dbReference type="Pfam" id="PF05368">
    <property type="entry name" value="NmrA"/>
    <property type="match status" value="1"/>
</dbReference>